<reference evidence="2 3" key="1">
    <citation type="submission" date="2019-08" db="EMBL/GenBank/DDBJ databases">
        <title>Formosa sediminis sp. nov., isolated from marine sediment.</title>
        <authorList>
            <person name="Cao W.R."/>
        </authorList>
    </citation>
    <scope>NUCLEOTIDE SEQUENCE [LARGE SCALE GENOMIC DNA]</scope>
    <source>
        <strain evidence="2 3">1494</strain>
    </source>
</reference>
<comment type="caution">
    <text evidence="2">The sequence shown here is derived from an EMBL/GenBank/DDBJ whole genome shotgun (WGS) entry which is preliminary data.</text>
</comment>
<dbReference type="SUPFAM" id="SSF53448">
    <property type="entry name" value="Nucleotide-diphospho-sugar transferases"/>
    <property type="match status" value="1"/>
</dbReference>
<dbReference type="RefSeq" id="WP_148454312.1">
    <property type="nucleotide sequence ID" value="NZ_VSFC01000030.1"/>
</dbReference>
<dbReference type="InterPro" id="IPR029044">
    <property type="entry name" value="Nucleotide-diphossugar_trans"/>
</dbReference>
<name>A0A5D0GCN7_9FLAO</name>
<dbReference type="InterPro" id="IPR050834">
    <property type="entry name" value="Glycosyltransf_2"/>
</dbReference>
<dbReference type="EMBL" id="VSFC01000030">
    <property type="protein sequence ID" value="TYA56655.1"/>
    <property type="molecule type" value="Genomic_DNA"/>
</dbReference>
<protein>
    <submittedName>
        <fullName evidence="2">Glycosyltransferase</fullName>
    </submittedName>
</protein>
<sequence>MPNKHPLLSVILPVYNGEETIKATLESLLNQTYPYFELLIGIDGTKDNSKSIAESFQDSRIKIIENQTNLGLADNVNKLISLTSAKSDLIAMAEQDDIYVPERLEWQITIMQERPEVGLVSGITEFIGTNVKIMFPGILVKDKTFPQGKDLFKYLYVNQNKVVNTCMFFRKSVHQSKGLTFKNTYGNFNSDWDYVLRFSLVSQIYGIPKVLVKMNRKKDRQSVTVDKTAQYEASRKLLKDFRKEFPEIISSKTYSDALKTHRKIELGHHSKYRIVLLALYYSFIYNDLYFLKYMINRIPKYSKSNV</sequence>
<dbReference type="PANTHER" id="PTHR43685:SF2">
    <property type="entry name" value="GLYCOSYLTRANSFERASE 2-LIKE DOMAIN-CONTAINING PROTEIN"/>
    <property type="match status" value="1"/>
</dbReference>
<dbReference type="InterPro" id="IPR001173">
    <property type="entry name" value="Glyco_trans_2-like"/>
</dbReference>
<dbReference type="GO" id="GO:0016740">
    <property type="term" value="F:transferase activity"/>
    <property type="evidence" value="ECO:0007669"/>
    <property type="project" value="UniProtKB-KW"/>
</dbReference>
<dbReference type="Gene3D" id="3.90.550.10">
    <property type="entry name" value="Spore Coat Polysaccharide Biosynthesis Protein SpsA, Chain A"/>
    <property type="match status" value="1"/>
</dbReference>
<organism evidence="2 3">
    <name type="scientific">Formosa maritima</name>
    <dbReference type="NCBI Taxonomy" id="2592046"/>
    <lineage>
        <taxon>Bacteria</taxon>
        <taxon>Pseudomonadati</taxon>
        <taxon>Bacteroidota</taxon>
        <taxon>Flavobacteriia</taxon>
        <taxon>Flavobacteriales</taxon>
        <taxon>Flavobacteriaceae</taxon>
        <taxon>Formosa</taxon>
    </lineage>
</organism>
<keyword evidence="2" id="KW-0808">Transferase</keyword>
<dbReference type="PANTHER" id="PTHR43685">
    <property type="entry name" value="GLYCOSYLTRANSFERASE"/>
    <property type="match status" value="1"/>
</dbReference>
<evidence type="ECO:0000313" key="3">
    <source>
        <dbReference type="Proteomes" id="UP000324550"/>
    </source>
</evidence>
<dbReference type="OrthoDB" id="396512at2"/>
<dbReference type="Pfam" id="PF00535">
    <property type="entry name" value="Glycos_transf_2"/>
    <property type="match status" value="1"/>
</dbReference>
<dbReference type="Proteomes" id="UP000324550">
    <property type="component" value="Unassembled WGS sequence"/>
</dbReference>
<proteinExistence type="predicted"/>
<accession>A0A5D0GCN7</accession>
<keyword evidence="3" id="KW-1185">Reference proteome</keyword>
<feature type="domain" description="Glycosyltransferase 2-like" evidence="1">
    <location>
        <begin position="9"/>
        <end position="174"/>
    </location>
</feature>
<gene>
    <name evidence="2" type="ORF">FVF61_05825</name>
</gene>
<dbReference type="AlphaFoldDB" id="A0A5D0GCN7"/>
<evidence type="ECO:0000259" key="1">
    <source>
        <dbReference type="Pfam" id="PF00535"/>
    </source>
</evidence>
<evidence type="ECO:0000313" key="2">
    <source>
        <dbReference type="EMBL" id="TYA56655.1"/>
    </source>
</evidence>